<gene>
    <name evidence="2" type="ORF">ES754_02790</name>
</gene>
<keyword evidence="3" id="KW-1185">Reference proteome</keyword>
<dbReference type="EMBL" id="VORZ01000001">
    <property type="protein sequence ID" value="TXD97900.1"/>
    <property type="molecule type" value="Genomic_DNA"/>
</dbReference>
<dbReference type="Gene3D" id="3.10.20.10">
    <property type="match status" value="2"/>
</dbReference>
<dbReference type="Proteomes" id="UP000321903">
    <property type="component" value="Unassembled WGS sequence"/>
</dbReference>
<accession>A0A5C7A5I7</accession>
<evidence type="ECO:0000259" key="1">
    <source>
        <dbReference type="Pfam" id="PF07566"/>
    </source>
</evidence>
<protein>
    <submittedName>
        <fullName evidence="2">DUF1543 domain-containing protein</fullName>
    </submittedName>
</protein>
<feature type="domain" description="DUF1543" evidence="1">
    <location>
        <begin position="17"/>
        <end position="66"/>
    </location>
</feature>
<sequence>MPKLFMIKIGGRPKGRLIEQHDMFFGVGDHIGDFIDAINTHWPEVKNTWHLDAYKQVTLVDGYRIQWQPTVTEKDAKHASNGNATVLETIPLKLFFINLGGYLAGEFEEFHHKLLIVAPTQADAIKQAKQSAFYKQYSFNDKDTPFNAASHIDDKQQVDVDEIYNVNDLLTGGHLSITPVAETETALEQKPLEDTAYIGYLSLKKLRKLDVST</sequence>
<dbReference type="InterPro" id="IPR011440">
    <property type="entry name" value="DUF1543"/>
</dbReference>
<dbReference type="RefSeq" id="WP_147221841.1">
    <property type="nucleotide sequence ID" value="NZ_CAJGYY010000001.1"/>
</dbReference>
<evidence type="ECO:0000313" key="3">
    <source>
        <dbReference type="Proteomes" id="UP000321903"/>
    </source>
</evidence>
<organism evidence="2 3">
    <name type="scientific">Psychrobacter frigidicola</name>
    <dbReference type="NCBI Taxonomy" id="45611"/>
    <lineage>
        <taxon>Bacteria</taxon>
        <taxon>Pseudomonadati</taxon>
        <taxon>Pseudomonadota</taxon>
        <taxon>Gammaproteobacteria</taxon>
        <taxon>Moraxellales</taxon>
        <taxon>Moraxellaceae</taxon>
        <taxon>Psychrobacter</taxon>
    </lineage>
</organism>
<reference evidence="2 3" key="1">
    <citation type="submission" date="2019-08" db="EMBL/GenBank/DDBJ databases">
        <title>Genome sequence of Psychrobacter frigidicola ACAM304 (type strain).</title>
        <authorList>
            <person name="Bowman J.P."/>
        </authorList>
    </citation>
    <scope>NUCLEOTIDE SEQUENCE [LARGE SCALE GENOMIC DNA]</scope>
    <source>
        <strain evidence="2 3">ACAM 304</strain>
    </source>
</reference>
<dbReference type="OrthoDB" id="850243at2"/>
<name>A0A5C7A5I7_9GAMM</name>
<dbReference type="AlphaFoldDB" id="A0A5C7A5I7"/>
<proteinExistence type="predicted"/>
<comment type="caution">
    <text evidence="2">The sequence shown here is derived from an EMBL/GenBank/DDBJ whole genome shotgun (WGS) entry which is preliminary data.</text>
</comment>
<dbReference type="Pfam" id="PF07566">
    <property type="entry name" value="DUF1543"/>
    <property type="match status" value="1"/>
</dbReference>
<evidence type="ECO:0000313" key="2">
    <source>
        <dbReference type="EMBL" id="TXD97900.1"/>
    </source>
</evidence>